<proteinExistence type="predicted"/>
<dbReference type="InterPro" id="IPR003362">
    <property type="entry name" value="Bact_transf"/>
</dbReference>
<dbReference type="PANTHER" id="PTHR30576">
    <property type="entry name" value="COLANIC BIOSYNTHESIS UDP-GLUCOSE LIPID CARRIER TRANSFERASE"/>
    <property type="match status" value="1"/>
</dbReference>
<evidence type="ECO:0000259" key="2">
    <source>
        <dbReference type="Pfam" id="PF02397"/>
    </source>
</evidence>
<sequence>LPGLTGWAQVNGFRGPTRGKELMDKRFQHDLYYIKNWNLMLDFYIIVRTFFVVLFQKVD</sequence>
<accession>A0A383EVA1</accession>
<feature type="transmembrane region" description="Helical" evidence="1">
    <location>
        <begin position="37"/>
        <end position="55"/>
    </location>
</feature>
<dbReference type="Pfam" id="PF02397">
    <property type="entry name" value="Bac_transf"/>
    <property type="match status" value="1"/>
</dbReference>
<feature type="non-terminal residue" evidence="3">
    <location>
        <position position="1"/>
    </location>
</feature>
<protein>
    <recommendedName>
        <fullName evidence="2">Bacterial sugar transferase domain-containing protein</fullName>
    </recommendedName>
</protein>
<dbReference type="GO" id="GO:0016780">
    <property type="term" value="F:phosphotransferase activity, for other substituted phosphate groups"/>
    <property type="evidence" value="ECO:0007669"/>
    <property type="project" value="TreeGrafter"/>
</dbReference>
<keyword evidence="1" id="KW-0472">Membrane</keyword>
<keyword evidence="1" id="KW-0812">Transmembrane</keyword>
<dbReference type="EMBL" id="UINC01229191">
    <property type="protein sequence ID" value="SVE60807.1"/>
    <property type="molecule type" value="Genomic_DNA"/>
</dbReference>
<gene>
    <name evidence="3" type="ORF">METZ01_LOCUS513661</name>
</gene>
<feature type="domain" description="Bacterial sugar transferase" evidence="2">
    <location>
        <begin position="2"/>
        <end position="54"/>
    </location>
</feature>
<keyword evidence="1" id="KW-1133">Transmembrane helix</keyword>
<organism evidence="3">
    <name type="scientific">marine metagenome</name>
    <dbReference type="NCBI Taxonomy" id="408172"/>
    <lineage>
        <taxon>unclassified sequences</taxon>
        <taxon>metagenomes</taxon>
        <taxon>ecological metagenomes</taxon>
    </lineage>
</organism>
<dbReference type="PANTHER" id="PTHR30576:SF0">
    <property type="entry name" value="UNDECAPRENYL-PHOSPHATE N-ACETYLGALACTOSAMINYL 1-PHOSPHATE TRANSFERASE-RELATED"/>
    <property type="match status" value="1"/>
</dbReference>
<name>A0A383EVA1_9ZZZZ</name>
<evidence type="ECO:0000256" key="1">
    <source>
        <dbReference type="SAM" id="Phobius"/>
    </source>
</evidence>
<reference evidence="3" key="1">
    <citation type="submission" date="2018-05" db="EMBL/GenBank/DDBJ databases">
        <authorList>
            <person name="Lanie J.A."/>
            <person name="Ng W.-L."/>
            <person name="Kazmierczak K.M."/>
            <person name="Andrzejewski T.M."/>
            <person name="Davidsen T.M."/>
            <person name="Wayne K.J."/>
            <person name="Tettelin H."/>
            <person name="Glass J.I."/>
            <person name="Rusch D."/>
            <person name="Podicherti R."/>
            <person name="Tsui H.-C.T."/>
            <person name="Winkler M.E."/>
        </authorList>
    </citation>
    <scope>NUCLEOTIDE SEQUENCE</scope>
</reference>
<evidence type="ECO:0000313" key="3">
    <source>
        <dbReference type="EMBL" id="SVE60807.1"/>
    </source>
</evidence>
<dbReference type="AlphaFoldDB" id="A0A383EVA1"/>